<dbReference type="HOGENOM" id="CLU_3063336_0_0_5"/>
<gene>
    <name evidence="1" type="ordered locus">Mnod_2097</name>
</gene>
<dbReference type="KEGG" id="mno:Mnod_2097"/>
<reference evidence="1 2" key="1">
    <citation type="submission" date="2009-01" db="EMBL/GenBank/DDBJ databases">
        <title>Complete sequence of chromosome of Methylobacterium nodulans ORS 2060.</title>
        <authorList>
            <consortium name="US DOE Joint Genome Institute"/>
            <person name="Lucas S."/>
            <person name="Copeland A."/>
            <person name="Lapidus A."/>
            <person name="Glavina del Rio T."/>
            <person name="Dalin E."/>
            <person name="Tice H."/>
            <person name="Bruce D."/>
            <person name="Goodwin L."/>
            <person name="Pitluck S."/>
            <person name="Sims D."/>
            <person name="Brettin T."/>
            <person name="Detter J.C."/>
            <person name="Han C."/>
            <person name="Larimer F."/>
            <person name="Land M."/>
            <person name="Hauser L."/>
            <person name="Kyrpides N."/>
            <person name="Ivanova N."/>
            <person name="Marx C.J."/>
            <person name="Richardson P."/>
        </authorList>
    </citation>
    <scope>NUCLEOTIDE SEQUENCE [LARGE SCALE GENOMIC DNA]</scope>
    <source>
        <strain evidence="2">LMG 21967 / CNCM I-2342 / ORS 2060</strain>
    </source>
</reference>
<name>B8IUL4_METNO</name>
<evidence type="ECO:0000313" key="1">
    <source>
        <dbReference type="EMBL" id="ACL57082.1"/>
    </source>
</evidence>
<accession>B8IUL4</accession>
<sequence>MPAGACPFQVTPGSEGLQHLVPMTSGNADRQPEGFGVPYLLCRRRLFARTFLR</sequence>
<protein>
    <submittedName>
        <fullName evidence="1">Uncharacterized protein</fullName>
    </submittedName>
</protein>
<keyword evidence="2" id="KW-1185">Reference proteome</keyword>
<evidence type="ECO:0000313" key="2">
    <source>
        <dbReference type="Proteomes" id="UP000008207"/>
    </source>
</evidence>
<proteinExistence type="predicted"/>
<organism evidence="1 2">
    <name type="scientific">Methylobacterium nodulans (strain LMG 21967 / CNCM I-2342 / ORS 2060)</name>
    <dbReference type="NCBI Taxonomy" id="460265"/>
    <lineage>
        <taxon>Bacteria</taxon>
        <taxon>Pseudomonadati</taxon>
        <taxon>Pseudomonadota</taxon>
        <taxon>Alphaproteobacteria</taxon>
        <taxon>Hyphomicrobiales</taxon>
        <taxon>Methylobacteriaceae</taxon>
        <taxon>Methylobacterium</taxon>
    </lineage>
</organism>
<dbReference type="AlphaFoldDB" id="B8IUL4"/>
<dbReference type="EMBL" id="CP001349">
    <property type="protein sequence ID" value="ACL57082.1"/>
    <property type="molecule type" value="Genomic_DNA"/>
</dbReference>
<dbReference type="Proteomes" id="UP000008207">
    <property type="component" value="Chromosome"/>
</dbReference>